<accession>A0A0F9MSI5</accession>
<gene>
    <name evidence="1" type="ORF">LCGC14_1422990</name>
</gene>
<organism evidence="1">
    <name type="scientific">marine sediment metagenome</name>
    <dbReference type="NCBI Taxonomy" id="412755"/>
    <lineage>
        <taxon>unclassified sequences</taxon>
        <taxon>metagenomes</taxon>
        <taxon>ecological metagenomes</taxon>
    </lineage>
</organism>
<dbReference type="EMBL" id="LAZR01009515">
    <property type="protein sequence ID" value="KKM72202.1"/>
    <property type="molecule type" value="Genomic_DNA"/>
</dbReference>
<proteinExistence type="predicted"/>
<comment type="caution">
    <text evidence="1">The sequence shown here is derived from an EMBL/GenBank/DDBJ whole genome shotgun (WGS) entry which is preliminary data.</text>
</comment>
<dbReference type="AlphaFoldDB" id="A0A0F9MSI5"/>
<reference evidence="1" key="1">
    <citation type="journal article" date="2015" name="Nature">
        <title>Complex archaea that bridge the gap between prokaryotes and eukaryotes.</title>
        <authorList>
            <person name="Spang A."/>
            <person name="Saw J.H."/>
            <person name="Jorgensen S.L."/>
            <person name="Zaremba-Niedzwiedzka K."/>
            <person name="Martijn J."/>
            <person name="Lind A.E."/>
            <person name="van Eijk R."/>
            <person name="Schleper C."/>
            <person name="Guy L."/>
            <person name="Ettema T.J."/>
        </authorList>
    </citation>
    <scope>NUCLEOTIDE SEQUENCE</scope>
</reference>
<protein>
    <submittedName>
        <fullName evidence="1">Uncharacterized protein</fullName>
    </submittedName>
</protein>
<name>A0A0F9MSI5_9ZZZZ</name>
<evidence type="ECO:0000313" key="1">
    <source>
        <dbReference type="EMBL" id="KKM72202.1"/>
    </source>
</evidence>
<sequence length="50" mass="5489">MDCLQCDRPALERGEVYKGIVIRECDAGHRTGLINITDQVAEDENLEGAA</sequence>